<dbReference type="InParanoid" id="A0A409WRY6"/>
<keyword evidence="12" id="KW-0411">Iron-sulfur</keyword>
<dbReference type="PROSITE" id="PS51193">
    <property type="entry name" value="HELICASE_ATP_BIND_2"/>
    <property type="match status" value="1"/>
</dbReference>
<feature type="coiled-coil region" evidence="22">
    <location>
        <begin position="87"/>
        <end position="118"/>
    </location>
</feature>
<dbReference type="InterPro" id="IPR014013">
    <property type="entry name" value="Helic_SF1/SF2_ATP-bd_DinG/Rad3"/>
</dbReference>
<evidence type="ECO:0000256" key="13">
    <source>
        <dbReference type="ARBA" id="ARBA00023235"/>
    </source>
</evidence>
<evidence type="ECO:0000256" key="10">
    <source>
        <dbReference type="ARBA" id="ARBA00022840"/>
    </source>
</evidence>
<protein>
    <recommendedName>
        <fullName evidence="5">ATP-dependent DNA helicase CHL1</fullName>
        <ecNumber evidence="17">5.6.2.3</ecNumber>
    </recommendedName>
    <alternativeName>
        <fullName evidence="4">ATP-dependent DNA helicase chl1</fullName>
    </alternativeName>
    <alternativeName>
        <fullName evidence="16">Chromosome loss protein 1</fullName>
    </alternativeName>
    <alternativeName>
        <fullName evidence="18 19">DNA 5'-3' helicase CHL1</fullName>
    </alternativeName>
</protein>
<proteinExistence type="inferred from homology"/>
<dbReference type="NCBIfam" id="TIGR00604">
    <property type="entry name" value="rad3"/>
    <property type="match status" value="1"/>
</dbReference>
<evidence type="ECO:0000256" key="21">
    <source>
        <dbReference type="ARBA" id="ARBA00048954"/>
    </source>
</evidence>
<dbReference type="Proteomes" id="UP000283269">
    <property type="component" value="Unassembled WGS sequence"/>
</dbReference>
<comment type="similarity">
    <text evidence="3">Belongs to the DEAD box helicase family. DEAH subfamily. DDX11/CHL1 sub-subfamily.</text>
</comment>
<comment type="function">
    <text evidence="20">ATP-dependent DNA helicase important for chromosome transmission and normal cell cycle progression in G(2)/M. May have a role in changing DNA topology to allow the loading of proteins involved in maintaining sister chromatid cohesion in the vicinity of the centromeres. Has a specific role in chromosome segregation during meiosis II.</text>
</comment>
<dbReference type="GO" id="GO:0006139">
    <property type="term" value="P:nucleobase-containing compound metabolic process"/>
    <property type="evidence" value="ECO:0007669"/>
    <property type="project" value="InterPro"/>
</dbReference>
<comment type="catalytic activity">
    <reaction evidence="21">
        <text>ATP + H2O = ADP + phosphate + H(+)</text>
        <dbReference type="Rhea" id="RHEA:13065"/>
        <dbReference type="ChEBI" id="CHEBI:15377"/>
        <dbReference type="ChEBI" id="CHEBI:15378"/>
        <dbReference type="ChEBI" id="CHEBI:30616"/>
        <dbReference type="ChEBI" id="CHEBI:43474"/>
        <dbReference type="ChEBI" id="CHEBI:456216"/>
        <dbReference type="EC" id="5.6.2.3"/>
    </reaction>
</comment>
<dbReference type="GO" id="GO:0005524">
    <property type="term" value="F:ATP binding"/>
    <property type="evidence" value="ECO:0007669"/>
    <property type="project" value="UniProtKB-KW"/>
</dbReference>
<dbReference type="InterPro" id="IPR045028">
    <property type="entry name" value="DinG/Rad3-like"/>
</dbReference>
<evidence type="ECO:0000256" key="19">
    <source>
        <dbReference type="ARBA" id="ARBA00045008"/>
    </source>
</evidence>
<dbReference type="EC" id="5.6.2.3" evidence="17"/>
<dbReference type="GO" id="GO:0034085">
    <property type="term" value="P:establishment of sister chromatid cohesion"/>
    <property type="evidence" value="ECO:0007669"/>
    <property type="project" value="TreeGrafter"/>
</dbReference>
<evidence type="ECO:0000256" key="2">
    <source>
        <dbReference type="ARBA" id="ARBA00004123"/>
    </source>
</evidence>
<evidence type="ECO:0000256" key="3">
    <source>
        <dbReference type="ARBA" id="ARBA00008435"/>
    </source>
</evidence>
<keyword evidence="7" id="KW-0547">Nucleotide-binding</keyword>
<organism evidence="25 26">
    <name type="scientific">Psilocybe cyanescens</name>
    <dbReference type="NCBI Taxonomy" id="93625"/>
    <lineage>
        <taxon>Eukaryota</taxon>
        <taxon>Fungi</taxon>
        <taxon>Dikarya</taxon>
        <taxon>Basidiomycota</taxon>
        <taxon>Agaricomycotina</taxon>
        <taxon>Agaricomycetes</taxon>
        <taxon>Agaricomycetidae</taxon>
        <taxon>Agaricales</taxon>
        <taxon>Agaricineae</taxon>
        <taxon>Strophariaceae</taxon>
        <taxon>Psilocybe</taxon>
    </lineage>
</organism>
<evidence type="ECO:0000256" key="17">
    <source>
        <dbReference type="ARBA" id="ARBA00044969"/>
    </source>
</evidence>
<dbReference type="GO" id="GO:0051536">
    <property type="term" value="F:iron-sulfur cluster binding"/>
    <property type="evidence" value="ECO:0007669"/>
    <property type="project" value="UniProtKB-KW"/>
</dbReference>
<keyword evidence="22" id="KW-0175">Coiled coil</keyword>
<dbReference type="FunFam" id="3.40.50.300:FF:001372">
    <property type="entry name" value="ATP-dependent DNA helicase chl1"/>
    <property type="match status" value="1"/>
</dbReference>
<keyword evidence="9" id="KW-0347">Helicase</keyword>
<dbReference type="Pfam" id="PF06733">
    <property type="entry name" value="DEAD_2"/>
    <property type="match status" value="1"/>
</dbReference>
<keyword evidence="13" id="KW-0413">Isomerase</keyword>
<evidence type="ECO:0000259" key="24">
    <source>
        <dbReference type="PROSITE" id="PS51193"/>
    </source>
</evidence>
<dbReference type="OrthoDB" id="267079at2759"/>
<dbReference type="InterPro" id="IPR006555">
    <property type="entry name" value="ATP-dep_Helicase_C"/>
</dbReference>
<keyword evidence="11" id="KW-0408">Iron</keyword>
<feature type="compositionally biased region" description="Acidic residues" evidence="23">
    <location>
        <begin position="144"/>
        <end position="161"/>
    </location>
</feature>
<evidence type="ECO:0000256" key="4">
    <source>
        <dbReference type="ARBA" id="ARBA00016387"/>
    </source>
</evidence>
<evidence type="ECO:0000256" key="1">
    <source>
        <dbReference type="ARBA" id="ARBA00001966"/>
    </source>
</evidence>
<reference evidence="25 26" key="1">
    <citation type="journal article" date="2018" name="Evol. Lett.">
        <title>Horizontal gene cluster transfer increased hallucinogenic mushroom diversity.</title>
        <authorList>
            <person name="Reynolds H.T."/>
            <person name="Vijayakumar V."/>
            <person name="Gluck-Thaler E."/>
            <person name="Korotkin H.B."/>
            <person name="Matheny P.B."/>
            <person name="Slot J.C."/>
        </authorList>
    </citation>
    <scope>NUCLEOTIDE SEQUENCE [LARGE SCALE GENOMIC DNA]</scope>
    <source>
        <strain evidence="25 26">2631</strain>
    </source>
</reference>
<evidence type="ECO:0000256" key="23">
    <source>
        <dbReference type="SAM" id="MobiDB-lite"/>
    </source>
</evidence>
<dbReference type="InterPro" id="IPR010614">
    <property type="entry name" value="RAD3-like_helicase_DEAD"/>
</dbReference>
<evidence type="ECO:0000256" key="6">
    <source>
        <dbReference type="ARBA" id="ARBA00022723"/>
    </source>
</evidence>
<evidence type="ECO:0000256" key="9">
    <source>
        <dbReference type="ARBA" id="ARBA00022806"/>
    </source>
</evidence>
<dbReference type="GO" id="GO:0005634">
    <property type="term" value="C:nucleus"/>
    <property type="evidence" value="ECO:0007669"/>
    <property type="project" value="UniProtKB-SubCell"/>
</dbReference>
<dbReference type="SUPFAM" id="SSF52540">
    <property type="entry name" value="P-loop containing nucleoside triphosphate hydrolases"/>
    <property type="match status" value="1"/>
</dbReference>
<dbReference type="SMART" id="SM00491">
    <property type="entry name" value="HELICc2"/>
    <property type="match status" value="1"/>
</dbReference>
<evidence type="ECO:0000313" key="26">
    <source>
        <dbReference type="Proteomes" id="UP000283269"/>
    </source>
</evidence>
<evidence type="ECO:0000256" key="7">
    <source>
        <dbReference type="ARBA" id="ARBA00022741"/>
    </source>
</evidence>
<evidence type="ECO:0000256" key="14">
    <source>
        <dbReference type="ARBA" id="ARBA00023242"/>
    </source>
</evidence>
<evidence type="ECO:0000256" key="20">
    <source>
        <dbReference type="ARBA" id="ARBA00045702"/>
    </source>
</evidence>
<dbReference type="CDD" id="cd18788">
    <property type="entry name" value="SF2_C_XPD"/>
    <property type="match status" value="1"/>
</dbReference>
<keyword evidence="15" id="KW-0131">Cell cycle</keyword>
<dbReference type="InterPro" id="IPR027417">
    <property type="entry name" value="P-loop_NTPase"/>
</dbReference>
<dbReference type="PANTHER" id="PTHR11472:SF41">
    <property type="entry name" value="ATP-DEPENDENT DNA HELICASE DDX11-RELATED"/>
    <property type="match status" value="1"/>
</dbReference>
<accession>A0A409WRY6</accession>
<dbReference type="InterPro" id="IPR006554">
    <property type="entry name" value="Helicase-like_DEXD_c2"/>
</dbReference>
<comment type="caution">
    <text evidence="25">The sequence shown here is derived from an EMBL/GenBank/DDBJ whole genome shotgun (WGS) entry which is preliminary data.</text>
</comment>
<evidence type="ECO:0000256" key="12">
    <source>
        <dbReference type="ARBA" id="ARBA00023014"/>
    </source>
</evidence>
<dbReference type="SMART" id="SM00488">
    <property type="entry name" value="DEXDc2"/>
    <property type="match status" value="1"/>
</dbReference>
<dbReference type="PANTHER" id="PTHR11472">
    <property type="entry name" value="DNA REPAIR DEAD HELICASE RAD3/XP-D SUBFAMILY MEMBER"/>
    <property type="match status" value="1"/>
</dbReference>
<name>A0A409WRY6_PSICY</name>
<evidence type="ECO:0000256" key="18">
    <source>
        <dbReference type="ARBA" id="ARBA00044998"/>
    </source>
</evidence>
<dbReference type="FunCoup" id="A0A409WRY6">
    <property type="interactions" value="676"/>
</dbReference>
<evidence type="ECO:0000256" key="16">
    <source>
        <dbReference type="ARBA" id="ARBA00029709"/>
    </source>
</evidence>
<dbReference type="Pfam" id="PF13307">
    <property type="entry name" value="Helicase_C_2"/>
    <property type="match status" value="1"/>
</dbReference>
<feature type="region of interest" description="Disordered" evidence="23">
    <location>
        <begin position="119"/>
        <end position="162"/>
    </location>
</feature>
<evidence type="ECO:0000256" key="8">
    <source>
        <dbReference type="ARBA" id="ARBA00022801"/>
    </source>
</evidence>
<comment type="subcellular location">
    <subcellularLocation>
        <location evidence="2">Nucleus</location>
    </subcellularLocation>
</comment>
<dbReference type="GO" id="GO:0003677">
    <property type="term" value="F:DNA binding"/>
    <property type="evidence" value="ECO:0007669"/>
    <property type="project" value="InterPro"/>
</dbReference>
<evidence type="ECO:0000256" key="5">
    <source>
        <dbReference type="ARBA" id="ARBA00017386"/>
    </source>
</evidence>
<keyword evidence="14" id="KW-0539">Nucleus</keyword>
<dbReference type="STRING" id="93625.A0A409WRY6"/>
<keyword evidence="8" id="KW-0378">Hydrolase</keyword>
<dbReference type="AlphaFoldDB" id="A0A409WRY6"/>
<dbReference type="InterPro" id="IPR013020">
    <property type="entry name" value="Rad3/Chl1-like"/>
</dbReference>
<keyword evidence="6" id="KW-0479">Metal-binding</keyword>
<dbReference type="GO" id="GO:0043139">
    <property type="term" value="F:5'-3' DNA helicase activity"/>
    <property type="evidence" value="ECO:0007669"/>
    <property type="project" value="UniProtKB-EC"/>
</dbReference>
<evidence type="ECO:0000256" key="11">
    <source>
        <dbReference type="ARBA" id="ARBA00023004"/>
    </source>
</evidence>
<comment type="cofactor">
    <cofactor evidence="1">
        <name>[4Fe-4S] cluster</name>
        <dbReference type="ChEBI" id="CHEBI:49883"/>
    </cofactor>
</comment>
<feature type="domain" description="Helicase ATP-binding" evidence="24">
    <location>
        <begin position="9"/>
        <end position="430"/>
    </location>
</feature>
<keyword evidence="10" id="KW-0067">ATP-binding</keyword>
<evidence type="ECO:0000256" key="15">
    <source>
        <dbReference type="ARBA" id="ARBA00023306"/>
    </source>
</evidence>
<sequence length="865" mass="97632">MDLQLPTPTEFPAFPYSPPYDIQISLMRHLYQSIEDKKVTIIESPTGTGKTLSLLCSALTWLSDERERAKKGKLKEVVRDDGVKAKYWVIEQTLDKMRREMEADEQEYEAKLLKARKREEAMRRASKGRVNKRPRVAQTSSQEKDDDDVQFLPETDQEPDEGTIHISPALQALMAKVDKAMRTESGRPTDTEEEITCTKIYYASRTHSQLSQVLPEMSKLKLPTKIKVVNRHSAYSLPHKRGIDLDEEGKCDSGSTRAVSLGSRKQLCINDDLRAKALELDEACRERLGEKDGMRCQYLPPVGEEEKILDFRDQILASPKDIEDLAEAGRLANTCPYFASRRAIPQAELVTLPYNLLLQKSAREALGIDLKNQVVLIDEAHNLIPTLLSLSTTRLPYATLLTSFQQVCVYVSKFKTRLSPTNMIHLKKLVLILDSLQKYVGEWMIARSKEKEKTEIMTAAQLMQRLGRRVAGINLLEIEAYLKQSKIARKIAGYSDRVEETQKHPATERQSRRGAIPPLHAVEEFLLSLTNTSADGRITFTLIDLPGRECTVEMKYQLLNPSPHFQEVVEEARSVVLAGGTMSPISDVVNQLFSYLPSEKITTFSCGHIIPEANLQTLVISKGPTGGELEFKADKQSDPDTIMRLGQVLLNFASIIPAGMIVFFPSYKFLNTAKAQWEKSKTVEKFTTKKEVFFEPEESAQVEKVLQEYATAVRTPAEEKKRGALLFAVIGAKLSEGLNFADDLARGVVIVGLPFANLASPELRERMKYVKLLEDQRGPISREKGQKDAAAELYENMCMNAVNQSIGRAIRHRNDWASLLLLDRRYTTSSIRNKLPKWIGSRVVLTETFGRAVKEMGIFYKGKRV</sequence>
<evidence type="ECO:0000256" key="22">
    <source>
        <dbReference type="SAM" id="Coils"/>
    </source>
</evidence>
<dbReference type="Gene3D" id="3.40.50.300">
    <property type="entry name" value="P-loop containing nucleotide triphosphate hydrolases"/>
    <property type="match status" value="3"/>
</dbReference>
<dbReference type="EMBL" id="NHYD01003269">
    <property type="protein sequence ID" value="PPQ81280.1"/>
    <property type="molecule type" value="Genomic_DNA"/>
</dbReference>
<evidence type="ECO:0000313" key="25">
    <source>
        <dbReference type="EMBL" id="PPQ81280.1"/>
    </source>
</evidence>
<feature type="compositionally biased region" description="Basic residues" evidence="23">
    <location>
        <begin position="124"/>
        <end position="135"/>
    </location>
</feature>
<dbReference type="GO" id="GO:0046872">
    <property type="term" value="F:metal ion binding"/>
    <property type="evidence" value="ECO:0007669"/>
    <property type="project" value="UniProtKB-KW"/>
</dbReference>
<gene>
    <name evidence="25" type="ORF">CVT25_015064</name>
</gene>
<dbReference type="GO" id="GO:0016818">
    <property type="term" value="F:hydrolase activity, acting on acid anhydrides, in phosphorus-containing anhydrides"/>
    <property type="evidence" value="ECO:0007669"/>
    <property type="project" value="InterPro"/>
</dbReference>
<keyword evidence="26" id="KW-1185">Reference proteome</keyword>